<feature type="transmembrane region" description="Helical" evidence="10">
    <location>
        <begin position="12"/>
        <end position="29"/>
    </location>
</feature>
<evidence type="ECO:0000256" key="8">
    <source>
        <dbReference type="RuleBase" id="RU000688"/>
    </source>
</evidence>
<organism evidence="12 13">
    <name type="scientific">Clytia hemisphaerica</name>
    <dbReference type="NCBI Taxonomy" id="252671"/>
    <lineage>
        <taxon>Eukaryota</taxon>
        <taxon>Metazoa</taxon>
        <taxon>Cnidaria</taxon>
        <taxon>Hydrozoa</taxon>
        <taxon>Hydroidolina</taxon>
        <taxon>Leptothecata</taxon>
        <taxon>Obeliida</taxon>
        <taxon>Clytiidae</taxon>
        <taxon>Clytia</taxon>
    </lineage>
</organism>
<protein>
    <recommendedName>
        <fullName evidence="11">G-protein coupled receptors family 1 profile domain-containing protein</fullName>
    </recommendedName>
</protein>
<evidence type="ECO:0000313" key="12">
    <source>
        <dbReference type="EnsemblMetazoa" id="CLYHEMP007308.1"/>
    </source>
</evidence>
<dbReference type="GO" id="GO:0004930">
    <property type="term" value="F:G protein-coupled receptor activity"/>
    <property type="evidence" value="ECO:0007669"/>
    <property type="project" value="UniProtKB-KW"/>
</dbReference>
<dbReference type="SUPFAM" id="SSF81321">
    <property type="entry name" value="Family A G protein-coupled receptor-like"/>
    <property type="match status" value="1"/>
</dbReference>
<feature type="compositionally biased region" description="Polar residues" evidence="9">
    <location>
        <begin position="584"/>
        <end position="598"/>
    </location>
</feature>
<feature type="region of interest" description="Disordered" evidence="9">
    <location>
        <begin position="168"/>
        <end position="202"/>
    </location>
</feature>
<comment type="subcellular location">
    <subcellularLocation>
        <location evidence="1">Membrane</location>
        <topology evidence="1">Multi-pass membrane protein</topology>
    </subcellularLocation>
</comment>
<evidence type="ECO:0000256" key="2">
    <source>
        <dbReference type="ARBA" id="ARBA00022692"/>
    </source>
</evidence>
<evidence type="ECO:0000259" key="11">
    <source>
        <dbReference type="PROSITE" id="PS50262"/>
    </source>
</evidence>
<dbReference type="PRINTS" id="PR00237">
    <property type="entry name" value="GPCRRHODOPSN"/>
</dbReference>
<feature type="compositionally biased region" description="Low complexity" evidence="9">
    <location>
        <begin position="189"/>
        <end position="202"/>
    </location>
</feature>
<feature type="transmembrane region" description="Helical" evidence="10">
    <location>
        <begin position="479"/>
        <end position="499"/>
    </location>
</feature>
<evidence type="ECO:0000256" key="6">
    <source>
        <dbReference type="ARBA" id="ARBA00023170"/>
    </source>
</evidence>
<reference evidence="12" key="1">
    <citation type="submission" date="2021-01" db="UniProtKB">
        <authorList>
            <consortium name="EnsemblMetazoa"/>
        </authorList>
    </citation>
    <scope>IDENTIFICATION</scope>
</reference>
<keyword evidence="5 10" id="KW-0472">Membrane</keyword>
<dbReference type="PROSITE" id="PS50262">
    <property type="entry name" value="G_PROTEIN_RECEP_F1_2"/>
    <property type="match status" value="1"/>
</dbReference>
<dbReference type="Proteomes" id="UP000594262">
    <property type="component" value="Unplaced"/>
</dbReference>
<feature type="compositionally biased region" description="Low complexity" evidence="9">
    <location>
        <begin position="170"/>
        <end position="180"/>
    </location>
</feature>
<keyword evidence="2 8" id="KW-0812">Transmembrane</keyword>
<evidence type="ECO:0000313" key="13">
    <source>
        <dbReference type="Proteomes" id="UP000594262"/>
    </source>
</evidence>
<keyword evidence="7 8" id="KW-0807">Transducer</keyword>
<dbReference type="Pfam" id="PF00001">
    <property type="entry name" value="7tm_1"/>
    <property type="match status" value="1"/>
</dbReference>
<dbReference type="Gene3D" id="1.20.1070.10">
    <property type="entry name" value="Rhodopsin 7-helix transmembrane proteins"/>
    <property type="match status" value="1"/>
</dbReference>
<proteinExistence type="inferred from homology"/>
<dbReference type="InterPro" id="IPR017452">
    <property type="entry name" value="GPCR_Rhodpsn_7TM"/>
</dbReference>
<dbReference type="GeneID" id="136821949"/>
<dbReference type="PANTHER" id="PTHR45695:SF9">
    <property type="entry name" value="LEUCOKININ RECEPTOR"/>
    <property type="match status" value="1"/>
</dbReference>
<evidence type="ECO:0000256" key="4">
    <source>
        <dbReference type="ARBA" id="ARBA00023040"/>
    </source>
</evidence>
<feature type="transmembrane region" description="Helical" evidence="10">
    <location>
        <begin position="340"/>
        <end position="359"/>
    </location>
</feature>
<feature type="transmembrane region" description="Helical" evidence="10">
    <location>
        <begin position="425"/>
        <end position="449"/>
    </location>
</feature>
<sequence>MTFDMEISKPYLYVLIILFGGIASFAEVFDSFQISRIPTNQEINTQSASYPNGTDNHNLNHTTTFKNTTNRSNLSASSSLVGNVSFSSNQNSTSVIDSNSTYIILILQNSTELNITDPDTTQRESTIVIKKNITTFPVVLNITLPIIISGNLSVLTNESISINSPLRNDTNSTSTVTTKTFQPGPTLYNRNTTRSNTPSNTSQRLKSIIAKPPRIVIKLGQSSLSDVCLQLNIPKERCKCPDLGQLCLFFKDDKRVEKILVCSKAHKVKTYSIIVICSIGIIGNLLCLFVTMVNEKNTICRKVIGMLAFADLVFSCLQLTVVVPGIWSCQWEYNDHVCKFLYSIINSTAIMALGFILIISMERFNGIVKPFMNQSSNAKITIMSVVNVSLALLFVVPTIIVSKVEHIDNAALCKEQWPDKRYSLYYSWFLMIVTFIIPIVAITFLYMGIVKSLRKSQNHTRKTFSLKEQSRRRKEDGKITMIISYLLISFAVLVSPNRIVWVLYDHDIFKSVSADTLAYIRMAALVPYTIHACINPIIYSLVDKKFRGNLKYIFLRVTCQKRSAVHVKNKHKGSFNHSERDTSLSKITKSTIRKTSASLPPPPPYESANTSAIKLDSNTQ</sequence>
<dbReference type="CDD" id="cd00637">
    <property type="entry name" value="7tm_classA_rhodopsin-like"/>
    <property type="match status" value="1"/>
</dbReference>
<dbReference type="PROSITE" id="PS00237">
    <property type="entry name" value="G_PROTEIN_RECEP_F1_1"/>
    <property type="match status" value="1"/>
</dbReference>
<evidence type="ECO:0000256" key="10">
    <source>
        <dbReference type="SAM" id="Phobius"/>
    </source>
</evidence>
<name>A0A7M5U807_9CNID</name>
<accession>A0A7M5U807</accession>
<feature type="transmembrane region" description="Helical" evidence="10">
    <location>
        <begin position="519"/>
        <end position="542"/>
    </location>
</feature>
<dbReference type="RefSeq" id="XP_066934274.1">
    <property type="nucleotide sequence ID" value="XM_067078173.1"/>
</dbReference>
<keyword evidence="3 10" id="KW-1133">Transmembrane helix</keyword>
<feature type="transmembrane region" description="Helical" evidence="10">
    <location>
        <begin position="303"/>
        <end position="328"/>
    </location>
</feature>
<dbReference type="PANTHER" id="PTHR45695">
    <property type="entry name" value="LEUCOKININ RECEPTOR-RELATED"/>
    <property type="match status" value="1"/>
</dbReference>
<dbReference type="AlphaFoldDB" id="A0A7M5U807"/>
<dbReference type="InterPro" id="IPR000276">
    <property type="entry name" value="GPCR_Rhodpsn"/>
</dbReference>
<evidence type="ECO:0000256" key="5">
    <source>
        <dbReference type="ARBA" id="ARBA00023136"/>
    </source>
</evidence>
<keyword evidence="4 8" id="KW-0297">G-protein coupled receptor</keyword>
<evidence type="ECO:0000256" key="1">
    <source>
        <dbReference type="ARBA" id="ARBA00004141"/>
    </source>
</evidence>
<evidence type="ECO:0000256" key="3">
    <source>
        <dbReference type="ARBA" id="ARBA00022989"/>
    </source>
</evidence>
<evidence type="ECO:0000256" key="9">
    <source>
        <dbReference type="SAM" id="MobiDB-lite"/>
    </source>
</evidence>
<dbReference type="GO" id="GO:0005886">
    <property type="term" value="C:plasma membrane"/>
    <property type="evidence" value="ECO:0007669"/>
    <property type="project" value="TreeGrafter"/>
</dbReference>
<dbReference type="EnsemblMetazoa" id="CLYHEMT007308.1">
    <property type="protein sequence ID" value="CLYHEMP007308.1"/>
    <property type="gene ID" value="CLYHEMG007308"/>
</dbReference>
<dbReference type="OrthoDB" id="5952899at2759"/>
<feature type="domain" description="G-protein coupled receptors family 1 profile" evidence="11">
    <location>
        <begin position="283"/>
        <end position="539"/>
    </location>
</feature>
<feature type="transmembrane region" description="Helical" evidence="10">
    <location>
        <begin position="380"/>
        <end position="400"/>
    </location>
</feature>
<keyword evidence="6 8" id="KW-0675">Receptor</keyword>
<keyword evidence="13" id="KW-1185">Reference proteome</keyword>
<feature type="compositionally biased region" description="Polar residues" evidence="9">
    <location>
        <begin position="607"/>
        <end position="620"/>
    </location>
</feature>
<evidence type="ECO:0000256" key="7">
    <source>
        <dbReference type="ARBA" id="ARBA00023224"/>
    </source>
</evidence>
<comment type="similarity">
    <text evidence="8">Belongs to the G-protein coupled receptor 1 family.</text>
</comment>
<feature type="region of interest" description="Disordered" evidence="9">
    <location>
        <begin position="570"/>
        <end position="620"/>
    </location>
</feature>
<feature type="transmembrane region" description="Helical" evidence="10">
    <location>
        <begin position="271"/>
        <end position="291"/>
    </location>
</feature>